<dbReference type="InterPro" id="IPR000195">
    <property type="entry name" value="Rab-GAP-TBC_dom"/>
</dbReference>
<keyword evidence="3" id="KW-1185">Reference proteome</keyword>
<dbReference type="EMBL" id="KQ965816">
    <property type="protein sequence ID" value="KXS10736.1"/>
    <property type="molecule type" value="Genomic_DNA"/>
</dbReference>
<dbReference type="Proteomes" id="UP000070544">
    <property type="component" value="Unassembled WGS sequence"/>
</dbReference>
<dbReference type="STRING" id="1344416.A0A139A1S8"/>
<feature type="domain" description="Rab-GAP TBC" evidence="1">
    <location>
        <begin position="51"/>
        <end position="250"/>
    </location>
</feature>
<feature type="non-terminal residue" evidence="2">
    <location>
        <position position="286"/>
    </location>
</feature>
<accession>A0A139A1S8</accession>
<dbReference type="GO" id="GO:0005096">
    <property type="term" value="F:GTPase activator activity"/>
    <property type="evidence" value="ECO:0007669"/>
    <property type="project" value="TreeGrafter"/>
</dbReference>
<dbReference type="PANTHER" id="PTHR47219:SF9">
    <property type="entry name" value="GTPASE ACTIVATING PROTEIN AND CENTROSOME-ASSOCIATED, ISOFORM B"/>
    <property type="match status" value="1"/>
</dbReference>
<gene>
    <name evidence="2" type="ORF">M427DRAFT_127380</name>
</gene>
<dbReference type="PROSITE" id="PS50086">
    <property type="entry name" value="TBC_RABGAP"/>
    <property type="match status" value="1"/>
</dbReference>
<dbReference type="SMART" id="SM00164">
    <property type="entry name" value="TBC"/>
    <property type="match status" value="1"/>
</dbReference>
<dbReference type="GO" id="GO:0031267">
    <property type="term" value="F:small GTPase binding"/>
    <property type="evidence" value="ECO:0007669"/>
    <property type="project" value="TreeGrafter"/>
</dbReference>
<sequence>MPNQLFVDLQKYPSEPEDSSPEEPWQDTGIEKLWNVGDLSSTKIKRLLRNGVPDHLRKTVWSRTLKLQKLHAFEKDYERALVRIYGADIPANPAPPTFGGRLHRRELFLSKQGWTVVDHILSIIARDYPQVDYCPFIPPLVVVLLHHLETPGDVLGAISVILNASLKHHPDDRWSFFPVYKKDIKVFIQSFGTVLQHQLPKLHSHLQQLEERHTSKRSEPFYARFLTDFFVGVFPFYAVCHVVDSFLLEGFKVLYRYALATLSFNEERILQCMDIDSVVHLFHPLL</sequence>
<dbReference type="Pfam" id="PF00566">
    <property type="entry name" value="RabGAP-TBC"/>
    <property type="match status" value="1"/>
</dbReference>
<proteinExistence type="predicted"/>
<dbReference type="SUPFAM" id="SSF47923">
    <property type="entry name" value="Ypt/Rab-GAP domain of gyp1p"/>
    <property type="match status" value="2"/>
</dbReference>
<protein>
    <recommendedName>
        <fullName evidence="1">Rab-GAP TBC domain-containing protein</fullName>
    </recommendedName>
</protein>
<dbReference type="AlphaFoldDB" id="A0A139A1S8"/>
<evidence type="ECO:0000259" key="1">
    <source>
        <dbReference type="PROSITE" id="PS50086"/>
    </source>
</evidence>
<dbReference type="Gene3D" id="1.10.472.80">
    <property type="entry name" value="Ypt/Rab-GAP domain of gyp1p, domain 3"/>
    <property type="match status" value="1"/>
</dbReference>
<dbReference type="InterPro" id="IPR050302">
    <property type="entry name" value="Rab_GAP_TBC_domain"/>
</dbReference>
<dbReference type="PANTHER" id="PTHR47219">
    <property type="entry name" value="RAB GTPASE-ACTIVATING PROTEIN 1-LIKE"/>
    <property type="match status" value="1"/>
</dbReference>
<dbReference type="OrthoDB" id="26679at2759"/>
<evidence type="ECO:0000313" key="2">
    <source>
        <dbReference type="EMBL" id="KXS10736.1"/>
    </source>
</evidence>
<organism evidence="2 3">
    <name type="scientific">Gonapodya prolifera (strain JEL478)</name>
    <name type="common">Monoblepharis prolifera</name>
    <dbReference type="NCBI Taxonomy" id="1344416"/>
    <lineage>
        <taxon>Eukaryota</taxon>
        <taxon>Fungi</taxon>
        <taxon>Fungi incertae sedis</taxon>
        <taxon>Chytridiomycota</taxon>
        <taxon>Chytridiomycota incertae sedis</taxon>
        <taxon>Monoblepharidomycetes</taxon>
        <taxon>Monoblepharidales</taxon>
        <taxon>Gonapodyaceae</taxon>
        <taxon>Gonapodya</taxon>
    </lineage>
</organism>
<dbReference type="InterPro" id="IPR035969">
    <property type="entry name" value="Rab-GAP_TBC_sf"/>
</dbReference>
<reference evidence="2 3" key="1">
    <citation type="journal article" date="2015" name="Genome Biol. Evol.">
        <title>Phylogenomic analyses indicate that early fungi evolved digesting cell walls of algal ancestors of land plants.</title>
        <authorList>
            <person name="Chang Y."/>
            <person name="Wang S."/>
            <person name="Sekimoto S."/>
            <person name="Aerts A.L."/>
            <person name="Choi C."/>
            <person name="Clum A."/>
            <person name="LaButti K.M."/>
            <person name="Lindquist E.A."/>
            <person name="Yee Ngan C."/>
            <person name="Ohm R.A."/>
            <person name="Salamov A.A."/>
            <person name="Grigoriev I.V."/>
            <person name="Spatafora J.W."/>
            <person name="Berbee M.L."/>
        </authorList>
    </citation>
    <scope>NUCLEOTIDE SEQUENCE [LARGE SCALE GENOMIC DNA]</scope>
    <source>
        <strain evidence="2 3">JEL478</strain>
    </source>
</reference>
<name>A0A139A1S8_GONPJ</name>
<evidence type="ECO:0000313" key="3">
    <source>
        <dbReference type="Proteomes" id="UP000070544"/>
    </source>
</evidence>